<reference evidence="1" key="1">
    <citation type="submission" date="2021-06" db="EMBL/GenBank/DDBJ databases">
        <authorList>
            <person name="Kallberg Y."/>
            <person name="Tangrot J."/>
            <person name="Rosling A."/>
        </authorList>
    </citation>
    <scope>NUCLEOTIDE SEQUENCE</scope>
    <source>
        <strain evidence="1">UK204</strain>
    </source>
</reference>
<dbReference type="AlphaFoldDB" id="A0A9N9NL39"/>
<dbReference type="Proteomes" id="UP000789570">
    <property type="component" value="Unassembled WGS sequence"/>
</dbReference>
<proteinExistence type="predicted"/>
<gene>
    <name evidence="1" type="ORF">FCALED_LOCUS15621</name>
</gene>
<evidence type="ECO:0000313" key="2">
    <source>
        <dbReference type="Proteomes" id="UP000789570"/>
    </source>
</evidence>
<protein>
    <submittedName>
        <fullName evidence="1">12645_t:CDS:1</fullName>
    </submittedName>
</protein>
<name>A0A9N9NL39_9GLOM</name>
<dbReference type="EMBL" id="CAJVPQ010014924">
    <property type="protein sequence ID" value="CAG8741059.1"/>
    <property type="molecule type" value="Genomic_DNA"/>
</dbReference>
<comment type="caution">
    <text evidence="1">The sequence shown here is derived from an EMBL/GenBank/DDBJ whole genome shotgun (WGS) entry which is preliminary data.</text>
</comment>
<evidence type="ECO:0000313" key="1">
    <source>
        <dbReference type="EMBL" id="CAG8741059.1"/>
    </source>
</evidence>
<sequence>ISGVYEQMLLEDLVNDFYIVLPGETFELPTKLTNIKMLRSVVKILKYVIESIIEMEIYKEVNDTLDQLNYVHNPFNDLFKANGVEQSSHYKLNFIYNPWWTPKKNISSRMLTAFEEMENKKE</sequence>
<feature type="non-terminal residue" evidence="1">
    <location>
        <position position="122"/>
    </location>
</feature>
<organism evidence="1 2">
    <name type="scientific">Funneliformis caledonium</name>
    <dbReference type="NCBI Taxonomy" id="1117310"/>
    <lineage>
        <taxon>Eukaryota</taxon>
        <taxon>Fungi</taxon>
        <taxon>Fungi incertae sedis</taxon>
        <taxon>Mucoromycota</taxon>
        <taxon>Glomeromycotina</taxon>
        <taxon>Glomeromycetes</taxon>
        <taxon>Glomerales</taxon>
        <taxon>Glomeraceae</taxon>
        <taxon>Funneliformis</taxon>
    </lineage>
</organism>
<keyword evidence="2" id="KW-1185">Reference proteome</keyword>
<dbReference type="OrthoDB" id="2439721at2759"/>
<accession>A0A9N9NL39</accession>